<feature type="domain" description="F-box/LRR-repeat protein 15/At3g58940/PEG3-like LRR" evidence="2">
    <location>
        <begin position="204"/>
        <end position="302"/>
    </location>
</feature>
<reference evidence="3" key="1">
    <citation type="submission" date="2018-08" db="EMBL/GenBank/DDBJ databases">
        <authorList>
            <person name="Rossello M."/>
        </authorList>
    </citation>
    <scope>NUCLEOTIDE SEQUENCE [LARGE SCALE GENOMIC DNA]</scope>
    <source>
        <strain evidence="3">cv. Chinese Spring</strain>
    </source>
</reference>
<dbReference type="Proteomes" id="UP000019116">
    <property type="component" value="Chromosome 1B"/>
</dbReference>
<reference evidence="3" key="2">
    <citation type="submission" date="2018-10" db="UniProtKB">
        <authorList>
            <consortium name="EnsemblPlants"/>
        </authorList>
    </citation>
    <scope>IDENTIFICATION</scope>
</reference>
<protein>
    <recommendedName>
        <fullName evidence="2">F-box/LRR-repeat protein 15/At3g58940/PEG3-like LRR domain-containing protein</fullName>
    </recommendedName>
</protein>
<evidence type="ECO:0000313" key="3">
    <source>
        <dbReference type="EnsemblPlants" id="TraesCS1B02G103800.1.cds1"/>
    </source>
</evidence>
<dbReference type="CDD" id="cd22160">
    <property type="entry name" value="F-box_AtFBL13-like"/>
    <property type="match status" value="1"/>
</dbReference>
<dbReference type="EnsemblPlants" id="TraesCS1B02G103800.1">
    <property type="protein sequence ID" value="TraesCS1B02G103800.1.cds1"/>
    <property type="gene ID" value="TraesCS1B02G103800"/>
</dbReference>
<dbReference type="SUPFAM" id="SSF52047">
    <property type="entry name" value="RNI-like"/>
    <property type="match status" value="1"/>
</dbReference>
<dbReference type="PANTHER" id="PTHR32141">
    <property type="match status" value="1"/>
</dbReference>
<dbReference type="Pfam" id="PF24758">
    <property type="entry name" value="LRR_At5g56370"/>
    <property type="match status" value="1"/>
</dbReference>
<dbReference type="InterPro" id="IPR055411">
    <property type="entry name" value="LRR_FXL15/At3g58940/PEG3-like"/>
</dbReference>
<keyword evidence="4" id="KW-1185">Reference proteome</keyword>
<proteinExistence type="predicted"/>
<dbReference type="SUPFAM" id="SSF81383">
    <property type="entry name" value="F-box domain"/>
    <property type="match status" value="1"/>
</dbReference>
<dbReference type="Gramene" id="TraesCS1B03G0278200.1">
    <property type="protein sequence ID" value="TraesCS1B03G0278200.1.CDS1"/>
    <property type="gene ID" value="TraesCS1B03G0278200"/>
</dbReference>
<dbReference type="InterPro" id="IPR055302">
    <property type="entry name" value="F-box_dom-containing"/>
</dbReference>
<feature type="compositionally biased region" description="Basic residues" evidence="1">
    <location>
        <begin position="39"/>
        <end position="62"/>
    </location>
</feature>
<evidence type="ECO:0000259" key="2">
    <source>
        <dbReference type="Pfam" id="PF24758"/>
    </source>
</evidence>
<accession>A0A3B5YU17</accession>
<dbReference type="STRING" id="4565.A0A3B5YU17"/>
<dbReference type="PANTHER" id="PTHR32141:SF45">
    <property type="entry name" value="OS07G0285200 PROTEIN"/>
    <property type="match status" value="1"/>
</dbReference>
<feature type="region of interest" description="Disordered" evidence="1">
    <location>
        <begin position="31"/>
        <end position="81"/>
    </location>
</feature>
<name>A0A3B5YU17_WHEAT</name>
<evidence type="ECO:0000256" key="1">
    <source>
        <dbReference type="SAM" id="MobiDB-lite"/>
    </source>
</evidence>
<organism evidence="3">
    <name type="scientific">Triticum aestivum</name>
    <name type="common">Wheat</name>
    <dbReference type="NCBI Taxonomy" id="4565"/>
    <lineage>
        <taxon>Eukaryota</taxon>
        <taxon>Viridiplantae</taxon>
        <taxon>Streptophyta</taxon>
        <taxon>Embryophyta</taxon>
        <taxon>Tracheophyta</taxon>
        <taxon>Spermatophyta</taxon>
        <taxon>Magnoliopsida</taxon>
        <taxon>Liliopsida</taxon>
        <taxon>Poales</taxon>
        <taxon>Poaceae</taxon>
        <taxon>BOP clade</taxon>
        <taxon>Pooideae</taxon>
        <taxon>Triticodae</taxon>
        <taxon>Triticeae</taxon>
        <taxon>Triticinae</taxon>
        <taxon>Triticum</taxon>
    </lineage>
</organism>
<sequence>MRKKKAAATAPVPAAAKTRAVAAAVAEAKKKATAADVAKKKKTVPAAKKKKATAAPAAKKRASGGTDGCRPRKRARDDNCDGDLISNLPEAVLCTIISLLPTKDGARTQAIARRWRPLWRSAPLNIDAQNLRTGRSLPLRCKKKNLSTNNFQPSCRCRGPRPPTDSIVSRILSDHLGPARCFDFRLTCICPKKEGHAQKIAQIESWFHSRSPHNLQELHIFFPILCRAARYSLPSSVLRFASTVVVATIGHCDVPKEIAPLLNFPLLKHLTLRSVSMSEDVFPRAISSCHVLETLYLQGNAYSGPSTLARQLLGASPSVIVMLANKNWLLRTPLAFKGCFVHAQIV</sequence>
<dbReference type="Gene3D" id="3.80.10.10">
    <property type="entry name" value="Ribonuclease Inhibitor"/>
    <property type="match status" value="1"/>
</dbReference>
<dbReference type="OrthoDB" id="584579at2759"/>
<dbReference type="InterPro" id="IPR032675">
    <property type="entry name" value="LRR_dom_sf"/>
</dbReference>
<dbReference type="AlphaFoldDB" id="A0A3B5YU17"/>
<dbReference type="Gramene" id="TraesCS1B02G103800.1">
    <property type="protein sequence ID" value="TraesCS1B02G103800.1.cds1"/>
    <property type="gene ID" value="TraesCS1B02G103800"/>
</dbReference>
<dbReference type="InterPro" id="IPR036047">
    <property type="entry name" value="F-box-like_dom_sf"/>
</dbReference>
<evidence type="ECO:0000313" key="4">
    <source>
        <dbReference type="Proteomes" id="UP000019116"/>
    </source>
</evidence>
<dbReference type="InterPro" id="IPR053781">
    <property type="entry name" value="F-box_AtFBL13-like"/>
</dbReference>